<accession>A0A4P6X1Q5</accession>
<feature type="domain" description="Tyr recombinase" evidence="2">
    <location>
        <begin position="102"/>
        <end position="317"/>
    </location>
</feature>
<gene>
    <name evidence="3" type="ORF">HPF_12420</name>
</gene>
<sequence length="317" mass="35239">MQMEEPIEPEEGTPQSSWTLAIAMLRGVLDGGTYDAVASRHGITRTAVERRIKAVAIHVASTAGIEGLNAEGAAFVRRLRLHRDAIREALDRLGTEPPAHARPIRVLTDEEISSGAVRIRGRSQQPHEDLALYYILLATGARPLEIARLEVRDYLHADGTVRRISSVRPEVAITRKERPLFFCSTRLEEALNAYLAERIAARQGMGADGEYRGLDPASRLFLSANGQGFEIKPYGSNGQKRFRCRAVQETYRKLFRYAELKQVTALTVRHTVADRLYARGADESQVGLLLGIADRSAVRDQFPRPLLSLDTLTTDLV</sequence>
<dbReference type="GO" id="GO:0015074">
    <property type="term" value="P:DNA integration"/>
    <property type="evidence" value="ECO:0007669"/>
    <property type="project" value="InterPro"/>
</dbReference>
<dbReference type="InterPro" id="IPR002104">
    <property type="entry name" value="Integrase_catalytic"/>
</dbReference>
<name>A0A4P6X1Q5_HYDPS</name>
<protein>
    <submittedName>
        <fullName evidence="3">Site-specific tyrosine recombinase XerC</fullName>
    </submittedName>
</protein>
<dbReference type="InterPro" id="IPR013762">
    <property type="entry name" value="Integrase-like_cat_sf"/>
</dbReference>
<evidence type="ECO:0000313" key="3">
    <source>
        <dbReference type="EMBL" id="QBM28496.1"/>
    </source>
</evidence>
<evidence type="ECO:0000313" key="4">
    <source>
        <dbReference type="Proteomes" id="UP000293912"/>
    </source>
</evidence>
<dbReference type="SUPFAM" id="SSF56349">
    <property type="entry name" value="DNA breaking-rejoining enzymes"/>
    <property type="match status" value="1"/>
</dbReference>
<proteinExistence type="predicted"/>
<dbReference type="GO" id="GO:0006310">
    <property type="term" value="P:DNA recombination"/>
    <property type="evidence" value="ECO:0007669"/>
    <property type="project" value="UniProtKB-KW"/>
</dbReference>
<keyword evidence="1" id="KW-0233">DNA recombination</keyword>
<dbReference type="Proteomes" id="UP000293912">
    <property type="component" value="Chromosome"/>
</dbReference>
<dbReference type="KEGG" id="hpse:HPF_12420"/>
<dbReference type="Gene3D" id="1.10.443.10">
    <property type="entry name" value="Intergrase catalytic core"/>
    <property type="match status" value="1"/>
</dbReference>
<dbReference type="Pfam" id="PF00589">
    <property type="entry name" value="Phage_integrase"/>
    <property type="match status" value="1"/>
</dbReference>
<evidence type="ECO:0000259" key="2">
    <source>
        <dbReference type="PROSITE" id="PS51898"/>
    </source>
</evidence>
<organism evidence="3 4">
    <name type="scientific">Hydrogenophaga pseudoflava</name>
    <name type="common">Pseudomonas carboxydoflava</name>
    <dbReference type="NCBI Taxonomy" id="47421"/>
    <lineage>
        <taxon>Bacteria</taxon>
        <taxon>Pseudomonadati</taxon>
        <taxon>Pseudomonadota</taxon>
        <taxon>Betaproteobacteria</taxon>
        <taxon>Burkholderiales</taxon>
        <taxon>Comamonadaceae</taxon>
        <taxon>Hydrogenophaga</taxon>
    </lineage>
</organism>
<dbReference type="GO" id="GO:0003677">
    <property type="term" value="F:DNA binding"/>
    <property type="evidence" value="ECO:0007669"/>
    <property type="project" value="InterPro"/>
</dbReference>
<dbReference type="EMBL" id="CP037867">
    <property type="protein sequence ID" value="QBM28496.1"/>
    <property type="molecule type" value="Genomic_DNA"/>
</dbReference>
<dbReference type="InterPro" id="IPR011010">
    <property type="entry name" value="DNA_brk_join_enz"/>
</dbReference>
<evidence type="ECO:0000256" key="1">
    <source>
        <dbReference type="ARBA" id="ARBA00023172"/>
    </source>
</evidence>
<dbReference type="AlphaFoldDB" id="A0A4P6X1Q5"/>
<dbReference type="CDD" id="cd00397">
    <property type="entry name" value="DNA_BRE_C"/>
    <property type="match status" value="1"/>
</dbReference>
<reference evidence="3 4" key="1">
    <citation type="submission" date="2019-03" db="EMBL/GenBank/DDBJ databases">
        <authorList>
            <person name="Sebastian G."/>
            <person name="Baumann P."/>
            <person name="Ruckert C."/>
            <person name="Kalinowski J."/>
            <person name="Nebel B."/>
            <person name="Takors R."/>
            <person name="Blombach B."/>
        </authorList>
    </citation>
    <scope>NUCLEOTIDE SEQUENCE [LARGE SCALE GENOMIC DNA]</scope>
    <source>
        <strain evidence="3 4">DSM 1084</strain>
    </source>
</reference>
<dbReference type="PROSITE" id="PS51898">
    <property type="entry name" value="TYR_RECOMBINASE"/>
    <property type="match status" value="1"/>
</dbReference>
<keyword evidence="4" id="KW-1185">Reference proteome</keyword>